<gene>
    <name evidence="2" type="ORF">ENV52_08865</name>
</gene>
<organism evidence="2">
    <name type="scientific">Desulfobacca acetoxidans</name>
    <dbReference type="NCBI Taxonomy" id="60893"/>
    <lineage>
        <taxon>Bacteria</taxon>
        <taxon>Pseudomonadati</taxon>
        <taxon>Thermodesulfobacteriota</taxon>
        <taxon>Desulfobaccia</taxon>
        <taxon>Desulfobaccales</taxon>
        <taxon>Desulfobaccaceae</taxon>
        <taxon>Desulfobacca</taxon>
    </lineage>
</organism>
<accession>A0A7V6DQ52</accession>
<comment type="caution">
    <text evidence="2">The sequence shown here is derived from an EMBL/GenBank/DDBJ whole genome shotgun (WGS) entry which is preliminary data.</text>
</comment>
<proteinExistence type="predicted"/>
<evidence type="ECO:0000313" key="2">
    <source>
        <dbReference type="EMBL" id="HHS29796.1"/>
    </source>
</evidence>
<reference evidence="2" key="1">
    <citation type="journal article" date="2020" name="mSystems">
        <title>Genome- and Community-Level Interaction Insights into Carbon Utilization and Element Cycling Functions of Hydrothermarchaeota in Hydrothermal Sediment.</title>
        <authorList>
            <person name="Zhou Z."/>
            <person name="Liu Y."/>
            <person name="Xu W."/>
            <person name="Pan J."/>
            <person name="Luo Z.H."/>
            <person name="Li M."/>
        </authorList>
    </citation>
    <scope>NUCLEOTIDE SEQUENCE [LARGE SCALE GENOMIC DNA]</scope>
    <source>
        <strain evidence="2">SpSt-767</strain>
    </source>
</reference>
<evidence type="ECO:0008006" key="3">
    <source>
        <dbReference type="Google" id="ProtNLM"/>
    </source>
</evidence>
<feature type="compositionally biased region" description="Basic and acidic residues" evidence="1">
    <location>
        <begin position="37"/>
        <end position="49"/>
    </location>
</feature>
<dbReference type="AlphaFoldDB" id="A0A7V6DQ52"/>
<dbReference type="EMBL" id="DTGR01000140">
    <property type="protein sequence ID" value="HHS29796.1"/>
    <property type="molecule type" value="Genomic_DNA"/>
</dbReference>
<evidence type="ECO:0000256" key="1">
    <source>
        <dbReference type="SAM" id="MobiDB-lite"/>
    </source>
</evidence>
<name>A0A7V6DQ52_9BACT</name>
<feature type="region of interest" description="Disordered" evidence="1">
    <location>
        <begin position="31"/>
        <end position="55"/>
    </location>
</feature>
<sequence>MYKKGRNFLGILVAIAAMLLSPELLWGQERWGQETTSTEKKEVPPERPVEPPGYFPGIPTSTPYGTLELGPTSGALAPYGNPAAYDTLKRGWHSITVKGVRLTPYFEGDGVYRSNIYLTPNNKLSDYIFVLTPGLRAEVPLAGKNRLSLGYLGTGYVYTTHGANSHYDQNVNSDLELHLKSGWYVRFGNTLRVAAEERNSEFSSSRRYLRNTPYATISYAFADRWKAEVNYQFDTMDFFKSVDKVNNYNAQAVGTTLYYRFLPKTSALVQYVFTYRGFPNTPFDNTTNHSPMVGLTWAPTAKLSGTMKYGYTFDQYQTSMSG</sequence>
<protein>
    <recommendedName>
        <fullName evidence="3">DUF560 domain-containing protein</fullName>
    </recommendedName>
</protein>